<evidence type="ECO:0000256" key="1">
    <source>
        <dbReference type="SAM" id="Phobius"/>
    </source>
</evidence>
<dbReference type="EMBL" id="RYYR01000018">
    <property type="protein sequence ID" value="RUL50936.1"/>
    <property type="molecule type" value="Genomic_DNA"/>
</dbReference>
<dbReference type="Proteomes" id="UP000287910">
    <property type="component" value="Unassembled WGS sequence"/>
</dbReference>
<accession>A0A3S0P507</accession>
<sequence length="223" mass="26714">MIALIKYWGVRKITSLFFVALFLYLVCTPILKVFYSFIQQTNSYFTFSTPYITKTNYIIFPLFILVFLYKKLELTHFGRIFFPVAITIFILFGVLTNLYFNTTDEDGITSQRILIRNTYGWEDVEHIKVYAQSYKKINLFGKEEKMYRKKGNRYIHFYEYRIYFKDGRSVNAWDDLDSLYRLDQFVKKIQIPIEYDVNESLRTSDNEEDKGKENAILGLHQLQ</sequence>
<dbReference type="AlphaFoldDB" id="A0A3S0P507"/>
<protein>
    <submittedName>
        <fullName evidence="2">Uncharacterized protein</fullName>
    </submittedName>
</protein>
<proteinExistence type="predicted"/>
<organism evidence="2 3">
    <name type="scientific">Lysinibacillus antri</name>
    <dbReference type="NCBI Taxonomy" id="2498145"/>
    <lineage>
        <taxon>Bacteria</taxon>
        <taxon>Bacillati</taxon>
        <taxon>Bacillota</taxon>
        <taxon>Bacilli</taxon>
        <taxon>Bacillales</taxon>
        <taxon>Bacillaceae</taxon>
        <taxon>Lysinibacillus</taxon>
    </lineage>
</organism>
<name>A0A3S0P507_9BACI</name>
<feature type="transmembrane region" description="Helical" evidence="1">
    <location>
        <begin position="81"/>
        <end position="100"/>
    </location>
</feature>
<feature type="transmembrane region" description="Helical" evidence="1">
    <location>
        <begin position="51"/>
        <end position="69"/>
    </location>
</feature>
<keyword evidence="1" id="KW-0812">Transmembrane</keyword>
<gene>
    <name evidence="2" type="ORF">EK386_13400</name>
</gene>
<comment type="caution">
    <text evidence="2">The sequence shown here is derived from an EMBL/GenBank/DDBJ whole genome shotgun (WGS) entry which is preliminary data.</text>
</comment>
<evidence type="ECO:0000313" key="2">
    <source>
        <dbReference type="EMBL" id="RUL50936.1"/>
    </source>
</evidence>
<keyword evidence="3" id="KW-1185">Reference proteome</keyword>
<dbReference type="RefSeq" id="WP_126659687.1">
    <property type="nucleotide sequence ID" value="NZ_RYYR01000018.1"/>
</dbReference>
<evidence type="ECO:0000313" key="3">
    <source>
        <dbReference type="Proteomes" id="UP000287910"/>
    </source>
</evidence>
<feature type="transmembrane region" description="Helical" evidence="1">
    <location>
        <begin position="12"/>
        <end position="31"/>
    </location>
</feature>
<keyword evidence="1" id="KW-1133">Transmembrane helix</keyword>
<keyword evidence="1" id="KW-0472">Membrane</keyword>
<reference evidence="2 3" key="1">
    <citation type="submission" date="2018-12" db="EMBL/GenBank/DDBJ databases">
        <title>Lysinibacillus antri sp. nov., isolated from a cave soil.</title>
        <authorList>
            <person name="Narsing Rao M.P."/>
            <person name="Zhang H."/>
            <person name="Dong Z.-Y."/>
            <person name="Niu X.-K."/>
            <person name="Zhang K."/>
            <person name="Fang B.-Z."/>
            <person name="Kang Y.-Q."/>
            <person name="Xiao M."/>
            <person name="Li W.-J."/>
        </authorList>
    </citation>
    <scope>NUCLEOTIDE SEQUENCE [LARGE SCALE GENOMIC DNA]</scope>
    <source>
        <strain evidence="2 3">SYSU K30002</strain>
    </source>
</reference>